<comment type="subcellular location">
    <subcellularLocation>
        <location evidence="1">Mitochondrion outer membrane</location>
        <topology evidence="1">Single-pass membrane protein</topology>
    </subcellularLocation>
</comment>
<reference evidence="10" key="1">
    <citation type="submission" date="2025-08" db="UniProtKB">
        <authorList>
            <consortium name="RefSeq"/>
        </authorList>
    </citation>
    <scope>IDENTIFICATION</scope>
    <source>
        <tissue evidence="10">Liver</tissue>
    </source>
</reference>
<keyword evidence="3 8" id="KW-0812">Transmembrane</keyword>
<dbReference type="Proteomes" id="UP000886700">
    <property type="component" value="Unplaced"/>
</dbReference>
<accession>A0ABM2XB65</accession>
<protein>
    <submittedName>
        <fullName evidence="10">TOMM20-like protein 1</fullName>
    </submittedName>
</protein>
<dbReference type="InterPro" id="IPR022422">
    <property type="entry name" value="MAS20_rcpt_metazoan"/>
</dbReference>
<evidence type="ECO:0000256" key="8">
    <source>
        <dbReference type="SAM" id="Phobius"/>
    </source>
</evidence>
<dbReference type="Pfam" id="PF02064">
    <property type="entry name" value="MAS20"/>
    <property type="match status" value="1"/>
</dbReference>
<dbReference type="PRINTS" id="PR01989">
    <property type="entry name" value="EUOM20RECPTR"/>
</dbReference>
<dbReference type="GeneID" id="101833933"/>
<dbReference type="PANTHER" id="PTHR12430:SF1">
    <property type="entry name" value="TOMM20-LIKE PROTEIN 1"/>
    <property type="match status" value="1"/>
</dbReference>
<dbReference type="Gene3D" id="1.20.960.10">
    <property type="entry name" value="Mitochondrial outer membrane translocase complex, subunit Tom20 domain"/>
    <property type="match status" value="1"/>
</dbReference>
<evidence type="ECO:0000256" key="6">
    <source>
        <dbReference type="ARBA" id="ARBA00023128"/>
    </source>
</evidence>
<keyword evidence="6" id="KW-0496">Mitochondrion</keyword>
<feature type="transmembrane region" description="Helical" evidence="8">
    <location>
        <begin position="51"/>
        <end position="71"/>
    </location>
</feature>
<keyword evidence="4" id="KW-1000">Mitochondrion outer membrane</keyword>
<organism evidence="9 10">
    <name type="scientific">Mesocricetus auratus</name>
    <name type="common">Golden hamster</name>
    <dbReference type="NCBI Taxonomy" id="10036"/>
    <lineage>
        <taxon>Eukaryota</taxon>
        <taxon>Metazoa</taxon>
        <taxon>Chordata</taxon>
        <taxon>Craniata</taxon>
        <taxon>Vertebrata</taxon>
        <taxon>Euteleostomi</taxon>
        <taxon>Mammalia</taxon>
        <taxon>Eutheria</taxon>
        <taxon>Euarchontoglires</taxon>
        <taxon>Glires</taxon>
        <taxon>Rodentia</taxon>
        <taxon>Myomorpha</taxon>
        <taxon>Muroidea</taxon>
        <taxon>Cricetidae</taxon>
        <taxon>Cricetinae</taxon>
        <taxon>Mesocricetus</taxon>
    </lineage>
</organism>
<evidence type="ECO:0000256" key="4">
    <source>
        <dbReference type="ARBA" id="ARBA00022787"/>
    </source>
</evidence>
<evidence type="ECO:0000256" key="2">
    <source>
        <dbReference type="ARBA" id="ARBA00005792"/>
    </source>
</evidence>
<dbReference type="PRINTS" id="PR00351">
    <property type="entry name" value="OM20RECEPTOR"/>
</dbReference>
<evidence type="ECO:0000256" key="5">
    <source>
        <dbReference type="ARBA" id="ARBA00022989"/>
    </source>
</evidence>
<evidence type="ECO:0000256" key="1">
    <source>
        <dbReference type="ARBA" id="ARBA00004572"/>
    </source>
</evidence>
<keyword evidence="5 8" id="KW-1133">Transmembrane helix</keyword>
<dbReference type="InterPro" id="IPR023392">
    <property type="entry name" value="Tom20_dom_sf"/>
</dbReference>
<sequence length="195" mass="22289">MPRPREWVLSGEGSEFQDLLPWVRGPGFAHVWPARAQRSLGSPMPSIRLRVGLLAALAASGAVALLGYCVYVDRRRRRDPAFRSCLRDQRRAEQSKAQAWARQLWEPAKKEKLQEFFLQEVQMGKLCLARGEHGMGVEHLTNALLVCGQPKELLTFFKHSLPPEVFQMLLYKIPLICQQLEADMYEETCLKDDPD</sequence>
<evidence type="ECO:0000313" key="9">
    <source>
        <dbReference type="Proteomes" id="UP000886700"/>
    </source>
</evidence>
<evidence type="ECO:0000256" key="7">
    <source>
        <dbReference type="ARBA" id="ARBA00023136"/>
    </source>
</evidence>
<dbReference type="RefSeq" id="XP_040598898.1">
    <property type="nucleotide sequence ID" value="XM_040742964.1"/>
</dbReference>
<dbReference type="SUPFAM" id="SSF47157">
    <property type="entry name" value="Mitochondrial import receptor subunit Tom20"/>
    <property type="match status" value="1"/>
</dbReference>
<name>A0ABM2XB65_MESAU</name>
<dbReference type="InterPro" id="IPR002056">
    <property type="entry name" value="MAS20"/>
</dbReference>
<evidence type="ECO:0000256" key="3">
    <source>
        <dbReference type="ARBA" id="ARBA00022692"/>
    </source>
</evidence>
<dbReference type="PANTHER" id="PTHR12430">
    <property type="entry name" value="MITOCHONDRIAL IMPORT RECEPTOR SUBUNIT TOM20"/>
    <property type="match status" value="1"/>
</dbReference>
<proteinExistence type="inferred from homology"/>
<keyword evidence="7 8" id="KW-0472">Membrane</keyword>
<keyword evidence="9" id="KW-1185">Reference proteome</keyword>
<evidence type="ECO:0000313" key="10">
    <source>
        <dbReference type="RefSeq" id="XP_040598898.1"/>
    </source>
</evidence>
<gene>
    <name evidence="10" type="primary">Tomm20l</name>
</gene>
<comment type="similarity">
    <text evidence="2">Belongs to the Tom20 family.</text>
</comment>